<reference evidence="1 2" key="1">
    <citation type="submission" date="2024-04" db="EMBL/GenBank/DDBJ databases">
        <authorList>
            <person name="Waldvogel A.-M."/>
            <person name="Schoenle A."/>
        </authorList>
    </citation>
    <scope>NUCLEOTIDE SEQUENCE [LARGE SCALE GENOMIC DNA]</scope>
</reference>
<dbReference type="Proteomes" id="UP001497482">
    <property type="component" value="Chromosome 4"/>
</dbReference>
<dbReference type="EMBL" id="OZ035826">
    <property type="protein sequence ID" value="CAL1604838.1"/>
    <property type="molecule type" value="Genomic_DNA"/>
</dbReference>
<evidence type="ECO:0000313" key="2">
    <source>
        <dbReference type="Proteomes" id="UP001497482"/>
    </source>
</evidence>
<proteinExistence type="predicted"/>
<evidence type="ECO:0000313" key="1">
    <source>
        <dbReference type="EMBL" id="CAL1604838.1"/>
    </source>
</evidence>
<sequence length="146" mass="16029">MFYFLLIRTDFLLAQSGTAFLTHTLLLLWCRAWDMGLSAQDPGPAPSSSGLFTTHPGSRARPLLQRALHLSLCPGSGNRPLLQPSLLCLCSDRPHACTLQPKGSSCAASDLLCPDLTRPDLTRPGTLSKWRHNDAFYLSKPLDLLQ</sequence>
<dbReference type="AlphaFoldDB" id="A0AAV2LTP2"/>
<gene>
    <name evidence="1" type="ORF">KC01_LOCUS32289</name>
</gene>
<organism evidence="1 2">
    <name type="scientific">Knipowitschia caucasica</name>
    <name type="common">Caucasian dwarf goby</name>
    <name type="synonym">Pomatoschistus caucasicus</name>
    <dbReference type="NCBI Taxonomy" id="637954"/>
    <lineage>
        <taxon>Eukaryota</taxon>
        <taxon>Metazoa</taxon>
        <taxon>Chordata</taxon>
        <taxon>Craniata</taxon>
        <taxon>Vertebrata</taxon>
        <taxon>Euteleostomi</taxon>
        <taxon>Actinopterygii</taxon>
        <taxon>Neopterygii</taxon>
        <taxon>Teleostei</taxon>
        <taxon>Neoteleostei</taxon>
        <taxon>Acanthomorphata</taxon>
        <taxon>Gobiaria</taxon>
        <taxon>Gobiiformes</taxon>
        <taxon>Gobioidei</taxon>
        <taxon>Gobiidae</taxon>
        <taxon>Gobiinae</taxon>
        <taxon>Knipowitschia</taxon>
    </lineage>
</organism>
<keyword evidence="2" id="KW-1185">Reference proteome</keyword>
<name>A0AAV2LTP2_KNICA</name>
<accession>A0AAV2LTP2</accession>
<protein>
    <submittedName>
        <fullName evidence="1">Uncharacterized protein</fullName>
    </submittedName>
</protein>